<sequence>MSLEDQFSSIQLDRDEIDRDKNSNHDDDKPSTIAEEDALSESQTRTEHEQSASAIDPTTEFNSEAQIQGIDGENGNVGSPNFDSDNANSESVGQSKGSNESAGTTRTVMFEKYRIESSVTSPINDLDTASKHFISYLVTTTTNHPAVVKLSSHRSAPEDEYVTISVRRRYGDFSLLHECLSNDIPTAMIPPLPSKSNFKYLTGDTFSTEFVNKRLHSLDRFMKFILQHKRLSQESVFHLFISDSNDWGNFTKNLKLRDINYDESGAGSSANGFVNKVVNEDMITEKVMNYFTSSKHKRETNKDILEINDKLKKIYENLMKLDKIFVRLNKKNHDLSIDYDQFSAQIMKLSLVQTTDMNSTSEPSTPSKNGDAASVVVDSTITNNFKIFADSLDYLSKNWSELHKYVDETFLVSLRDCSKYIISLSNLIEFQHNKKIDLQVLQDYLAKARSELASFGGSTASTGARHPPPVPVLNSHSGGGIVNNTTQLIKDTLSTSATPHIGSTATDGKIGRLEERINKLESEITVQTKLVNDLTYRIINEEYPNWDKFNRNQLKESMVGLCDQEIKFYKGLVDNWSDVETKLLRRLDELK</sequence>
<dbReference type="FunCoup" id="A3LN36">
    <property type="interactions" value="530"/>
</dbReference>
<reference evidence="12 13" key="1">
    <citation type="journal article" date="2007" name="Nat. Biotechnol.">
        <title>Genome sequence of the lignocellulose-bioconverting and xylose-fermenting yeast Pichia stipitis.</title>
        <authorList>
            <person name="Jeffries T.W."/>
            <person name="Grigoriev I.V."/>
            <person name="Grimwood J."/>
            <person name="Laplaza J.M."/>
            <person name="Aerts A."/>
            <person name="Salamov A."/>
            <person name="Schmutz J."/>
            <person name="Lindquist E."/>
            <person name="Dehal P."/>
            <person name="Shapiro H."/>
            <person name="Jin Y.S."/>
            <person name="Passoth V."/>
            <person name="Richardson P.M."/>
        </authorList>
    </citation>
    <scope>NUCLEOTIDE SEQUENCE [LARGE SCALE GENOMIC DNA]</scope>
    <source>
        <strain evidence="13">ATCC 58785 / CBS 6054 / NBRC 10063 / NRRL Y-11545</strain>
    </source>
</reference>
<evidence type="ECO:0000256" key="6">
    <source>
        <dbReference type="ARBA" id="ARBA00023121"/>
    </source>
</evidence>
<proteinExistence type="inferred from homology"/>
<dbReference type="GO" id="GO:0061709">
    <property type="term" value="P:reticulophagy"/>
    <property type="evidence" value="ECO:0007669"/>
    <property type="project" value="TreeGrafter"/>
</dbReference>
<dbReference type="Pfam" id="PF00787">
    <property type="entry name" value="PX"/>
    <property type="match status" value="1"/>
</dbReference>
<dbReference type="GO" id="GO:0035091">
    <property type="term" value="F:phosphatidylinositol binding"/>
    <property type="evidence" value="ECO:0007669"/>
    <property type="project" value="InterPro"/>
</dbReference>
<dbReference type="AlphaFoldDB" id="A3LN36"/>
<dbReference type="RefSeq" id="XP_001382819.2">
    <property type="nucleotide sequence ID" value="XM_001382782.1"/>
</dbReference>
<evidence type="ECO:0000256" key="8">
    <source>
        <dbReference type="ARBA" id="ARBA00040748"/>
    </source>
</evidence>
<comment type="subcellular location">
    <subcellularLocation>
        <location evidence="2">Cytoplasm</location>
    </subcellularLocation>
    <subcellularLocation>
        <location evidence="1">Endomembrane system</location>
        <topology evidence="1">Peripheral membrane protein</topology>
    </subcellularLocation>
</comment>
<dbReference type="InterPro" id="IPR036871">
    <property type="entry name" value="PX_dom_sf"/>
</dbReference>
<dbReference type="Gene3D" id="1.20.1270.60">
    <property type="entry name" value="Arfaptin homology (AH) domain/BAR domain"/>
    <property type="match status" value="1"/>
</dbReference>
<dbReference type="EMBL" id="CP000496">
    <property type="protein sequence ID" value="ABN64790.2"/>
    <property type="molecule type" value="Genomic_DNA"/>
</dbReference>
<dbReference type="GO" id="GO:0032456">
    <property type="term" value="P:endocytic recycling"/>
    <property type="evidence" value="ECO:0007669"/>
    <property type="project" value="TreeGrafter"/>
</dbReference>
<keyword evidence="6" id="KW-0446">Lipid-binding</keyword>
<dbReference type="GeneID" id="4837360"/>
<evidence type="ECO:0000256" key="9">
    <source>
        <dbReference type="ARBA" id="ARBA00041273"/>
    </source>
</evidence>
<keyword evidence="13" id="KW-1185">Reference proteome</keyword>
<feature type="domain" description="PX" evidence="11">
    <location>
        <begin position="114"/>
        <end position="247"/>
    </location>
</feature>
<dbReference type="GO" id="GO:0000422">
    <property type="term" value="P:autophagy of mitochondrion"/>
    <property type="evidence" value="ECO:0007669"/>
    <property type="project" value="TreeGrafter"/>
</dbReference>
<evidence type="ECO:0000313" key="12">
    <source>
        <dbReference type="EMBL" id="ABN64790.2"/>
    </source>
</evidence>
<evidence type="ECO:0000259" key="11">
    <source>
        <dbReference type="PROSITE" id="PS50195"/>
    </source>
</evidence>
<feature type="compositionally biased region" description="Polar residues" evidence="10">
    <location>
        <begin position="76"/>
        <end position="104"/>
    </location>
</feature>
<evidence type="ECO:0000313" key="13">
    <source>
        <dbReference type="Proteomes" id="UP000002258"/>
    </source>
</evidence>
<evidence type="ECO:0000256" key="4">
    <source>
        <dbReference type="ARBA" id="ARBA00022448"/>
    </source>
</evidence>
<dbReference type="GO" id="GO:0005769">
    <property type="term" value="C:early endosome"/>
    <property type="evidence" value="ECO:0007669"/>
    <property type="project" value="TreeGrafter"/>
</dbReference>
<keyword evidence="7" id="KW-0472">Membrane</keyword>
<dbReference type="eggNOG" id="KOG2273">
    <property type="taxonomic scope" value="Eukaryota"/>
</dbReference>
<evidence type="ECO:0000256" key="1">
    <source>
        <dbReference type="ARBA" id="ARBA00004184"/>
    </source>
</evidence>
<dbReference type="GO" id="GO:0000407">
    <property type="term" value="C:phagophore assembly site"/>
    <property type="evidence" value="ECO:0007669"/>
    <property type="project" value="TreeGrafter"/>
</dbReference>
<evidence type="ECO:0000256" key="10">
    <source>
        <dbReference type="SAM" id="MobiDB-lite"/>
    </source>
</evidence>
<evidence type="ECO:0000256" key="3">
    <source>
        <dbReference type="ARBA" id="ARBA00010883"/>
    </source>
</evidence>
<keyword evidence="4" id="KW-0813">Transport</keyword>
<dbReference type="InterPro" id="IPR027267">
    <property type="entry name" value="AH/BAR_dom_sf"/>
</dbReference>
<dbReference type="Gene3D" id="3.30.1520.10">
    <property type="entry name" value="Phox-like domain"/>
    <property type="match status" value="1"/>
</dbReference>
<feature type="compositionally biased region" description="Basic and acidic residues" evidence="10">
    <location>
        <begin position="12"/>
        <end position="30"/>
    </location>
</feature>
<gene>
    <name evidence="12" type="ORF">PICST_54632</name>
</gene>
<keyword evidence="5" id="KW-0963">Cytoplasm</keyword>
<dbReference type="PROSITE" id="PS50195">
    <property type="entry name" value="PX"/>
    <property type="match status" value="1"/>
</dbReference>
<feature type="region of interest" description="Disordered" evidence="10">
    <location>
        <begin position="1"/>
        <end position="104"/>
    </location>
</feature>
<feature type="compositionally biased region" description="Polar residues" evidence="10">
    <location>
        <begin position="1"/>
        <end position="11"/>
    </location>
</feature>
<dbReference type="SMART" id="SM00312">
    <property type="entry name" value="PX"/>
    <property type="match status" value="1"/>
</dbReference>
<dbReference type="GO" id="GO:0034727">
    <property type="term" value="P:piecemeal microautophagy of the nucleus"/>
    <property type="evidence" value="ECO:0007669"/>
    <property type="project" value="TreeGrafter"/>
</dbReference>
<dbReference type="PANTHER" id="PTHR45949">
    <property type="entry name" value="SORTING NEXIN-4"/>
    <property type="match status" value="1"/>
</dbReference>
<organism evidence="12 13">
    <name type="scientific">Scheffersomyces stipitis (strain ATCC 58785 / CBS 6054 / NBRC 10063 / NRRL Y-11545)</name>
    <name type="common">Yeast</name>
    <name type="synonym">Pichia stipitis</name>
    <dbReference type="NCBI Taxonomy" id="322104"/>
    <lineage>
        <taxon>Eukaryota</taxon>
        <taxon>Fungi</taxon>
        <taxon>Dikarya</taxon>
        <taxon>Ascomycota</taxon>
        <taxon>Saccharomycotina</taxon>
        <taxon>Pichiomycetes</taxon>
        <taxon>Debaryomycetaceae</taxon>
        <taxon>Scheffersomyces</taxon>
    </lineage>
</organism>
<accession>A3LN36</accession>
<name>A3LN36_PICST</name>
<dbReference type="HOGENOM" id="CLU_027221_1_0_1"/>
<dbReference type="Proteomes" id="UP000002258">
    <property type="component" value="Chromosome 2"/>
</dbReference>
<dbReference type="OMA" id="HKKETNR"/>
<dbReference type="SUPFAM" id="SSF64268">
    <property type="entry name" value="PX domain"/>
    <property type="match status" value="1"/>
</dbReference>
<protein>
    <recommendedName>
        <fullName evidence="8">Sorting nexin-4</fullName>
    </recommendedName>
    <alternativeName>
        <fullName evidence="9">Autophagy-related protein 24</fullName>
    </alternativeName>
</protein>
<dbReference type="GO" id="GO:0015031">
    <property type="term" value="P:protein transport"/>
    <property type="evidence" value="ECO:0007669"/>
    <property type="project" value="TreeGrafter"/>
</dbReference>
<evidence type="ECO:0000256" key="7">
    <source>
        <dbReference type="ARBA" id="ARBA00023136"/>
    </source>
</evidence>
<dbReference type="InParanoid" id="A3LN36"/>
<evidence type="ECO:0000256" key="2">
    <source>
        <dbReference type="ARBA" id="ARBA00004496"/>
    </source>
</evidence>
<dbReference type="PANTHER" id="PTHR45949:SF2">
    <property type="entry name" value="SORTING NEXIN-4"/>
    <property type="match status" value="1"/>
</dbReference>
<dbReference type="STRING" id="322104.A3LN36"/>
<dbReference type="KEGG" id="pic:PICST_54632"/>
<comment type="similarity">
    <text evidence="3">Belongs to the sorting nexin family.</text>
</comment>
<evidence type="ECO:0000256" key="5">
    <source>
        <dbReference type="ARBA" id="ARBA00022490"/>
    </source>
</evidence>
<dbReference type="InterPro" id="IPR001683">
    <property type="entry name" value="PX_dom"/>
</dbReference>
<dbReference type="OrthoDB" id="205639at2759"/>